<keyword evidence="7 10" id="KW-0472">Membrane</keyword>
<dbReference type="RefSeq" id="WP_014160920.1">
    <property type="nucleotide sequence ID" value="NC_016147.2"/>
</dbReference>
<keyword evidence="3" id="KW-1003">Cell membrane</keyword>
<feature type="transmembrane region" description="Helical" evidence="10">
    <location>
        <begin position="72"/>
        <end position="92"/>
    </location>
</feature>
<evidence type="ECO:0000256" key="9">
    <source>
        <dbReference type="ARBA" id="ARBA00047594"/>
    </source>
</evidence>
<comment type="subcellular location">
    <subcellularLocation>
        <location evidence="1">Cell membrane</location>
        <topology evidence="1">Multi-pass membrane protein</topology>
    </subcellularLocation>
</comment>
<evidence type="ECO:0000256" key="4">
    <source>
        <dbReference type="ARBA" id="ARBA00022692"/>
    </source>
</evidence>
<evidence type="ECO:0000256" key="6">
    <source>
        <dbReference type="ARBA" id="ARBA00022989"/>
    </source>
</evidence>
<evidence type="ECO:0000259" key="11">
    <source>
        <dbReference type="SMART" id="SM00014"/>
    </source>
</evidence>
<dbReference type="GO" id="GO:0005886">
    <property type="term" value="C:plasma membrane"/>
    <property type="evidence" value="ECO:0007669"/>
    <property type="project" value="UniProtKB-SubCell"/>
</dbReference>
<evidence type="ECO:0000313" key="13">
    <source>
        <dbReference type="Proteomes" id="UP000005870"/>
    </source>
</evidence>
<sequence length="233" mass="25297">MPPEPGVSGAGVVGRVLRRIGWRTGLLFVAILLPLWGFAELGEEVHEAESFVFDQPLLLRARAASGPWLDQAFLAISWAGYQGVIIADVLLIMALPALRRWREATFAGVAVIGSALLNVGTKQLFGRARPSLWPSISPQDTFSFPSAHAMGSMTLVLVLVLLAWGTRWRWPVLLLSVLFGLSVGVSRIYLGVHYPSDVLGGWAAAMAWTVGVYAAVFSGLRRPWRTPQVGAPR</sequence>
<organism evidence="12 13">
    <name type="scientific">Pseudoxanthomonas spadix (strain BD-a59)</name>
    <dbReference type="NCBI Taxonomy" id="1045855"/>
    <lineage>
        <taxon>Bacteria</taxon>
        <taxon>Pseudomonadati</taxon>
        <taxon>Pseudomonadota</taxon>
        <taxon>Gammaproteobacteria</taxon>
        <taxon>Lysobacterales</taxon>
        <taxon>Lysobacteraceae</taxon>
        <taxon>Pseudoxanthomonas</taxon>
    </lineage>
</organism>
<dbReference type="KEGG" id="psd:DSC_10510"/>
<name>G7UP52_PSEUP</name>
<dbReference type="Pfam" id="PF01569">
    <property type="entry name" value="PAP2"/>
    <property type="match status" value="1"/>
</dbReference>
<dbReference type="SUPFAM" id="SSF48317">
    <property type="entry name" value="Acid phosphatase/Vanadium-dependent haloperoxidase"/>
    <property type="match status" value="1"/>
</dbReference>
<feature type="transmembrane region" description="Helical" evidence="10">
    <location>
        <begin position="104"/>
        <end position="125"/>
    </location>
</feature>
<keyword evidence="4 10" id="KW-0812">Transmembrane</keyword>
<evidence type="ECO:0000256" key="3">
    <source>
        <dbReference type="ARBA" id="ARBA00022475"/>
    </source>
</evidence>
<dbReference type="Proteomes" id="UP000005870">
    <property type="component" value="Chromosome"/>
</dbReference>
<dbReference type="PANTHER" id="PTHR14969:SF62">
    <property type="entry name" value="DECAPRENYLPHOSPHORYL-5-PHOSPHORIBOSE PHOSPHATASE RV3807C-RELATED"/>
    <property type="match status" value="1"/>
</dbReference>
<keyword evidence="13" id="KW-1185">Reference proteome</keyword>
<dbReference type="Gene3D" id="1.20.144.10">
    <property type="entry name" value="Phosphatidic acid phosphatase type 2/haloperoxidase"/>
    <property type="match status" value="1"/>
</dbReference>
<dbReference type="CDD" id="cd03392">
    <property type="entry name" value="PAP2_like_2"/>
    <property type="match status" value="1"/>
</dbReference>
<feature type="transmembrane region" description="Helical" evidence="10">
    <location>
        <begin position="202"/>
        <end position="220"/>
    </location>
</feature>
<keyword evidence="5" id="KW-0378">Hydrolase</keyword>
<dbReference type="EMBL" id="CP003093">
    <property type="protein sequence ID" value="AER56746.1"/>
    <property type="molecule type" value="Genomic_DNA"/>
</dbReference>
<feature type="transmembrane region" description="Helical" evidence="10">
    <location>
        <begin position="20"/>
        <end position="39"/>
    </location>
</feature>
<accession>G7UP52</accession>
<evidence type="ECO:0000313" key="12">
    <source>
        <dbReference type="EMBL" id="AER56746.1"/>
    </source>
</evidence>
<dbReference type="HOGENOM" id="CLU_072573_3_0_6"/>
<evidence type="ECO:0000256" key="8">
    <source>
        <dbReference type="ARBA" id="ARBA00032707"/>
    </source>
</evidence>
<reference evidence="12 13" key="1">
    <citation type="journal article" date="2012" name="J. Bacteriol.">
        <title>Complete Genome Sequence of the BTEX-Degrading Bacterium Pseudoxanthomonas spadix BD-a59.</title>
        <authorList>
            <person name="Lee S.H."/>
            <person name="Jin H.M."/>
            <person name="Lee H.J."/>
            <person name="Kim J.M."/>
            <person name="Jeon C.O."/>
        </authorList>
    </citation>
    <scope>NUCLEOTIDE SEQUENCE [LARGE SCALE GENOMIC DNA]</scope>
    <source>
        <strain evidence="12 13">BD-a59</strain>
    </source>
</reference>
<proteinExistence type="predicted"/>
<dbReference type="PANTHER" id="PTHR14969">
    <property type="entry name" value="SPHINGOSINE-1-PHOSPHATE PHOSPHOHYDROLASE"/>
    <property type="match status" value="1"/>
</dbReference>
<dbReference type="eggNOG" id="COG0671">
    <property type="taxonomic scope" value="Bacteria"/>
</dbReference>
<feature type="domain" description="Phosphatidic acid phosphatase type 2/haloperoxidase" evidence="11">
    <location>
        <begin position="107"/>
        <end position="213"/>
    </location>
</feature>
<evidence type="ECO:0000256" key="10">
    <source>
        <dbReference type="SAM" id="Phobius"/>
    </source>
</evidence>
<dbReference type="STRING" id="1045855.DSC_10510"/>
<dbReference type="InterPro" id="IPR036938">
    <property type="entry name" value="PAP2/HPO_sf"/>
</dbReference>
<feature type="transmembrane region" description="Helical" evidence="10">
    <location>
        <begin position="172"/>
        <end position="190"/>
    </location>
</feature>
<keyword evidence="6 10" id="KW-1133">Transmembrane helix</keyword>
<feature type="transmembrane region" description="Helical" evidence="10">
    <location>
        <begin position="145"/>
        <end position="165"/>
    </location>
</feature>
<evidence type="ECO:0000256" key="5">
    <source>
        <dbReference type="ARBA" id="ARBA00022801"/>
    </source>
</evidence>
<protein>
    <recommendedName>
        <fullName evidence="2">undecaprenyl-diphosphate phosphatase</fullName>
        <ecNumber evidence="2">3.6.1.27</ecNumber>
    </recommendedName>
    <alternativeName>
        <fullName evidence="8">Undecaprenyl pyrophosphate phosphatase</fullName>
    </alternativeName>
</protein>
<evidence type="ECO:0000256" key="1">
    <source>
        <dbReference type="ARBA" id="ARBA00004651"/>
    </source>
</evidence>
<dbReference type="EC" id="3.6.1.27" evidence="2"/>
<dbReference type="AlphaFoldDB" id="G7UP52"/>
<evidence type="ECO:0000256" key="7">
    <source>
        <dbReference type="ARBA" id="ARBA00023136"/>
    </source>
</evidence>
<comment type="catalytic activity">
    <reaction evidence="9">
        <text>di-trans,octa-cis-undecaprenyl diphosphate + H2O = di-trans,octa-cis-undecaprenyl phosphate + phosphate + H(+)</text>
        <dbReference type="Rhea" id="RHEA:28094"/>
        <dbReference type="ChEBI" id="CHEBI:15377"/>
        <dbReference type="ChEBI" id="CHEBI:15378"/>
        <dbReference type="ChEBI" id="CHEBI:43474"/>
        <dbReference type="ChEBI" id="CHEBI:58405"/>
        <dbReference type="ChEBI" id="CHEBI:60392"/>
        <dbReference type="EC" id="3.6.1.27"/>
    </reaction>
</comment>
<gene>
    <name evidence="12" type="ordered locus">DSC_10510</name>
</gene>
<dbReference type="SMART" id="SM00014">
    <property type="entry name" value="acidPPc"/>
    <property type="match status" value="1"/>
</dbReference>
<evidence type="ECO:0000256" key="2">
    <source>
        <dbReference type="ARBA" id="ARBA00012374"/>
    </source>
</evidence>
<dbReference type="GO" id="GO:0050380">
    <property type="term" value="F:undecaprenyl-diphosphatase activity"/>
    <property type="evidence" value="ECO:0007669"/>
    <property type="project" value="UniProtKB-EC"/>
</dbReference>
<dbReference type="InterPro" id="IPR000326">
    <property type="entry name" value="PAP2/HPO"/>
</dbReference>